<sequence>MYWRLDVKVHKNTSHDISVRLLFFQNNVLHYITDGSAKLMFSFKRNLYFAPIIMILKSLLDVSDEFIFKQLTSGFEENLYFKGYVLSVEVGEISNA</sequence>
<dbReference type="InterPro" id="IPR037034">
    <property type="entry name" value="RNA_pol_Rpb2_2_sf"/>
</dbReference>
<reference evidence="1" key="1">
    <citation type="submission" date="2021-03" db="EMBL/GenBank/DDBJ databases">
        <authorList>
            <person name="Tran Van P."/>
        </authorList>
    </citation>
    <scope>NUCLEOTIDE SEQUENCE</scope>
</reference>
<dbReference type="SUPFAM" id="SSF64484">
    <property type="entry name" value="beta and beta-prime subunits of DNA dependent RNA-polymerase"/>
    <property type="match status" value="1"/>
</dbReference>
<comment type="caution">
    <text evidence="1">The sequence shown here is derived from an EMBL/GenBank/DDBJ whole genome shotgun (WGS) entry which is preliminary data.</text>
</comment>
<gene>
    <name evidence="1" type="ORF">TPAB3V08_LOCUS1346</name>
</gene>
<proteinExistence type="predicted"/>
<keyword evidence="2" id="KW-1185">Reference proteome</keyword>
<dbReference type="EMBL" id="CAJPIN010001208">
    <property type="protein sequence ID" value="CAG2054314.1"/>
    <property type="molecule type" value="Genomic_DNA"/>
</dbReference>
<evidence type="ECO:0000313" key="1">
    <source>
        <dbReference type="EMBL" id="CAG2054314.1"/>
    </source>
</evidence>
<name>A0ABN7NGA4_TIMPD</name>
<evidence type="ECO:0000313" key="2">
    <source>
        <dbReference type="Proteomes" id="UP001153148"/>
    </source>
</evidence>
<protein>
    <submittedName>
        <fullName evidence="1">Uncharacterized protein</fullName>
    </submittedName>
</protein>
<accession>A0ABN7NGA4</accession>
<dbReference type="Gene3D" id="3.90.1110.10">
    <property type="entry name" value="RNA polymerase Rpb2, domain 2"/>
    <property type="match status" value="1"/>
</dbReference>
<organism evidence="1 2">
    <name type="scientific">Timema podura</name>
    <name type="common">Walking stick</name>
    <dbReference type="NCBI Taxonomy" id="61482"/>
    <lineage>
        <taxon>Eukaryota</taxon>
        <taxon>Metazoa</taxon>
        <taxon>Ecdysozoa</taxon>
        <taxon>Arthropoda</taxon>
        <taxon>Hexapoda</taxon>
        <taxon>Insecta</taxon>
        <taxon>Pterygota</taxon>
        <taxon>Neoptera</taxon>
        <taxon>Polyneoptera</taxon>
        <taxon>Phasmatodea</taxon>
        <taxon>Timematodea</taxon>
        <taxon>Timematoidea</taxon>
        <taxon>Timematidae</taxon>
        <taxon>Timema</taxon>
    </lineage>
</organism>
<dbReference type="Proteomes" id="UP001153148">
    <property type="component" value="Unassembled WGS sequence"/>
</dbReference>